<keyword evidence="2" id="KW-1185">Reference proteome</keyword>
<dbReference type="PIRSF" id="PIRSF008502">
    <property type="entry name" value="UCP008502"/>
    <property type="match status" value="1"/>
</dbReference>
<gene>
    <name evidence="1" type="ORF">PZE19_30650</name>
</gene>
<dbReference type="Proteomes" id="UP001216907">
    <property type="component" value="Unassembled WGS sequence"/>
</dbReference>
<comment type="caution">
    <text evidence="1">The sequence shown here is derived from an EMBL/GenBank/DDBJ whole genome shotgun (WGS) entry which is preliminary data.</text>
</comment>
<organism evidence="1 2">
    <name type="scientific">Paludisphaera mucosa</name>
    <dbReference type="NCBI Taxonomy" id="3030827"/>
    <lineage>
        <taxon>Bacteria</taxon>
        <taxon>Pseudomonadati</taxon>
        <taxon>Planctomycetota</taxon>
        <taxon>Planctomycetia</taxon>
        <taxon>Isosphaerales</taxon>
        <taxon>Isosphaeraceae</taxon>
        <taxon>Paludisphaera</taxon>
    </lineage>
</organism>
<dbReference type="PANTHER" id="PTHR36439">
    <property type="entry name" value="BLL4334 PROTEIN"/>
    <property type="match status" value="1"/>
</dbReference>
<dbReference type="EMBL" id="JARRAG010000003">
    <property type="protein sequence ID" value="MDG3008148.1"/>
    <property type="molecule type" value="Genomic_DNA"/>
</dbReference>
<reference evidence="1 2" key="1">
    <citation type="submission" date="2023-03" db="EMBL/GenBank/DDBJ databases">
        <title>Paludisphaera mucosa sp. nov. a novel planctomycete from northern fen.</title>
        <authorList>
            <person name="Ivanova A."/>
        </authorList>
    </citation>
    <scope>NUCLEOTIDE SEQUENCE [LARGE SCALE GENOMIC DNA]</scope>
    <source>
        <strain evidence="1 2">Pla2</strain>
    </source>
</reference>
<dbReference type="Gene3D" id="3.30.70.1280">
    <property type="entry name" value="SP0830-like domains"/>
    <property type="match status" value="1"/>
</dbReference>
<protein>
    <submittedName>
        <fullName evidence="1">DUF1697 domain-containing protein</fullName>
    </submittedName>
</protein>
<dbReference type="SUPFAM" id="SSF160379">
    <property type="entry name" value="SP0830-like"/>
    <property type="match status" value="1"/>
</dbReference>
<dbReference type="InterPro" id="IPR012545">
    <property type="entry name" value="DUF1697"/>
</dbReference>
<proteinExistence type="predicted"/>
<dbReference type="PANTHER" id="PTHR36439:SF1">
    <property type="entry name" value="DUF1697 DOMAIN-CONTAINING PROTEIN"/>
    <property type="match status" value="1"/>
</dbReference>
<dbReference type="Pfam" id="PF08002">
    <property type="entry name" value="DUF1697"/>
    <property type="match status" value="1"/>
</dbReference>
<evidence type="ECO:0000313" key="1">
    <source>
        <dbReference type="EMBL" id="MDG3008148.1"/>
    </source>
</evidence>
<name>A0ABT6FKP4_9BACT</name>
<dbReference type="RefSeq" id="WP_277864475.1">
    <property type="nucleotide sequence ID" value="NZ_JARRAG010000003.1"/>
</dbReference>
<evidence type="ECO:0000313" key="2">
    <source>
        <dbReference type="Proteomes" id="UP001216907"/>
    </source>
</evidence>
<accession>A0ABT6FKP4</accession>
<sequence>MAVFIALYRGLNVGGKTTVKMESLRAVHERLGHRGVKNYIQSGNVVFATDDPVEDLAKACAVEFARAFGFASRVMLVEAERWSEILAGNPYAGPAAEDPKSVHVGICLGAPDAGRLAALLAKTKGREAFEVRGDVVYLHAPDGVGRSKFAEGMEKAAGVPMTMRNWRTMEALQALADEAAE</sequence>